<name>A0A8H7MK52_9PLEO</name>
<sequence>METRTSSAQPLVWPCVRPRDGFEVEELAAEWKASTHEFYQQGHFWERPTNEDAGAQNKAGSTWESFNRGLVYLNKPV</sequence>
<accession>A0A8H7MK52</accession>
<dbReference type="Proteomes" id="UP000651452">
    <property type="component" value="Unassembled WGS sequence"/>
</dbReference>
<dbReference type="EMBL" id="RZGK01000004">
    <property type="protein sequence ID" value="KAF9699699.1"/>
    <property type="molecule type" value="Genomic_DNA"/>
</dbReference>
<gene>
    <name evidence="1" type="ORF">EKO04_002296</name>
</gene>
<organism evidence="1 2">
    <name type="scientific">Ascochyta lentis</name>
    <dbReference type="NCBI Taxonomy" id="205686"/>
    <lineage>
        <taxon>Eukaryota</taxon>
        <taxon>Fungi</taxon>
        <taxon>Dikarya</taxon>
        <taxon>Ascomycota</taxon>
        <taxon>Pezizomycotina</taxon>
        <taxon>Dothideomycetes</taxon>
        <taxon>Pleosporomycetidae</taxon>
        <taxon>Pleosporales</taxon>
        <taxon>Pleosporineae</taxon>
        <taxon>Didymellaceae</taxon>
        <taxon>Ascochyta</taxon>
    </lineage>
</organism>
<dbReference type="AlphaFoldDB" id="A0A8H7MK52"/>
<dbReference type="OrthoDB" id="3711945at2759"/>
<evidence type="ECO:0000313" key="1">
    <source>
        <dbReference type="EMBL" id="KAF9699699.1"/>
    </source>
</evidence>
<comment type="caution">
    <text evidence="1">The sequence shown here is derived from an EMBL/GenBank/DDBJ whole genome shotgun (WGS) entry which is preliminary data.</text>
</comment>
<protein>
    <submittedName>
        <fullName evidence="1">Uncharacterized protein</fullName>
    </submittedName>
</protein>
<reference evidence="1" key="2">
    <citation type="submission" date="2020-09" db="EMBL/GenBank/DDBJ databases">
        <title>Reference genome assembly for Australian Ascochyta lentis isolate Al4.</title>
        <authorList>
            <person name="Lee R.C."/>
            <person name="Farfan-Caceres L.M."/>
            <person name="Debler J.W."/>
            <person name="Williams A.H."/>
            <person name="Henares B.M."/>
        </authorList>
    </citation>
    <scope>NUCLEOTIDE SEQUENCE</scope>
    <source>
        <strain evidence="1">Al4</strain>
    </source>
</reference>
<evidence type="ECO:0000313" key="2">
    <source>
        <dbReference type="Proteomes" id="UP000651452"/>
    </source>
</evidence>
<keyword evidence="2" id="KW-1185">Reference proteome</keyword>
<proteinExistence type="predicted"/>
<reference evidence="1" key="1">
    <citation type="submission" date="2018-12" db="EMBL/GenBank/DDBJ databases">
        <authorList>
            <person name="Syme R.A."/>
            <person name="Farfan-Caceres L."/>
            <person name="Lichtenzveig J."/>
        </authorList>
    </citation>
    <scope>NUCLEOTIDE SEQUENCE</scope>
    <source>
        <strain evidence="1">Al4</strain>
    </source>
</reference>